<dbReference type="EMBL" id="WUEK01000001">
    <property type="protein sequence ID" value="MXG88089.1"/>
    <property type="molecule type" value="Genomic_DNA"/>
</dbReference>
<dbReference type="NCBIfam" id="TIGR03552">
    <property type="entry name" value="F420_cofC"/>
    <property type="match status" value="1"/>
</dbReference>
<evidence type="ECO:0000313" key="5">
    <source>
        <dbReference type="EMBL" id="MXG88089.1"/>
    </source>
</evidence>
<keyword evidence="2 5" id="KW-0548">Nucleotidyltransferase</keyword>
<evidence type="ECO:0000256" key="2">
    <source>
        <dbReference type="ARBA" id="ARBA00022695"/>
    </source>
</evidence>
<evidence type="ECO:0000256" key="3">
    <source>
        <dbReference type="ARBA" id="ARBA00022741"/>
    </source>
</evidence>
<dbReference type="AlphaFoldDB" id="A0A6L7EVS1"/>
<evidence type="ECO:0000313" key="6">
    <source>
        <dbReference type="Proteomes" id="UP000473325"/>
    </source>
</evidence>
<dbReference type="InterPro" id="IPR002835">
    <property type="entry name" value="CofC"/>
</dbReference>
<gene>
    <name evidence="5" type="primary">cofC</name>
    <name evidence="5" type="ORF">GRQ65_00815</name>
</gene>
<keyword evidence="4" id="KW-0342">GTP-binding</keyword>
<keyword evidence="3" id="KW-0547">Nucleotide-binding</keyword>
<dbReference type="EC" id="2.7.7.68" evidence="5"/>
<reference evidence="5 6" key="1">
    <citation type="submission" date="2019-12" db="EMBL/GenBank/DDBJ databases">
        <authorList>
            <person name="Kun Z."/>
        </authorList>
    </citation>
    <scope>NUCLEOTIDE SEQUENCE [LARGE SCALE GENOMIC DNA]</scope>
    <source>
        <strain evidence="5 6">YIM 123512</strain>
    </source>
</reference>
<evidence type="ECO:0000256" key="1">
    <source>
        <dbReference type="ARBA" id="ARBA00022679"/>
    </source>
</evidence>
<sequence length="213" mass="21877">MGSMYVALVPVKPPAVGKSRLVGLDDEQRRTLAAAFAMDTVTACLDAALVAHVLVATDDAAFASELDALGAHTIPDGVAEDLNGTLLQCAAEARRRWPELVPVALTADLPALRAPDLDAALAGVEPGEAAYVADSEGVGTTTYTAAYDAFAPRFGPGSAAAHEAGGARRLEATERLRRDVDDLHDLDVALALGVGPRTAARAASLRGDGPRVG</sequence>
<accession>A0A6L7EVS1</accession>
<keyword evidence="6" id="KW-1185">Reference proteome</keyword>
<dbReference type="Gene3D" id="3.90.550.10">
    <property type="entry name" value="Spore Coat Polysaccharide Biosynthesis Protein SpsA, Chain A"/>
    <property type="match status" value="1"/>
</dbReference>
<dbReference type="PANTHER" id="PTHR40392">
    <property type="entry name" value="2-PHOSPHO-L-LACTATE GUANYLYLTRANSFERASE"/>
    <property type="match status" value="1"/>
</dbReference>
<dbReference type="InterPro" id="IPR029044">
    <property type="entry name" value="Nucleotide-diphossugar_trans"/>
</dbReference>
<organism evidence="5 6">
    <name type="scientific">Nocardioides flavescens</name>
    <dbReference type="NCBI Taxonomy" id="2691959"/>
    <lineage>
        <taxon>Bacteria</taxon>
        <taxon>Bacillati</taxon>
        <taxon>Actinomycetota</taxon>
        <taxon>Actinomycetes</taxon>
        <taxon>Propionibacteriales</taxon>
        <taxon>Nocardioidaceae</taxon>
        <taxon>Nocardioides</taxon>
    </lineage>
</organism>
<evidence type="ECO:0000256" key="4">
    <source>
        <dbReference type="ARBA" id="ARBA00023134"/>
    </source>
</evidence>
<comment type="caution">
    <text evidence="5">The sequence shown here is derived from an EMBL/GenBank/DDBJ whole genome shotgun (WGS) entry which is preliminary data.</text>
</comment>
<dbReference type="Proteomes" id="UP000473325">
    <property type="component" value="Unassembled WGS sequence"/>
</dbReference>
<dbReference type="GO" id="GO:0043814">
    <property type="term" value="F:phospholactate guanylyltransferase activity"/>
    <property type="evidence" value="ECO:0007669"/>
    <property type="project" value="UniProtKB-EC"/>
</dbReference>
<name>A0A6L7EVS1_9ACTN</name>
<dbReference type="PANTHER" id="PTHR40392:SF1">
    <property type="entry name" value="2-PHOSPHO-L-LACTATE GUANYLYLTRANSFERASE"/>
    <property type="match status" value="1"/>
</dbReference>
<protein>
    <submittedName>
        <fullName evidence="5">2-phospho-L-lactate guanylyltransferase</fullName>
        <ecNumber evidence="5">2.7.7.68</ecNumber>
    </submittedName>
</protein>
<keyword evidence="1 5" id="KW-0808">Transferase</keyword>
<proteinExistence type="predicted"/>
<dbReference type="SUPFAM" id="SSF53448">
    <property type="entry name" value="Nucleotide-diphospho-sugar transferases"/>
    <property type="match status" value="1"/>
</dbReference>
<dbReference type="GO" id="GO:0005525">
    <property type="term" value="F:GTP binding"/>
    <property type="evidence" value="ECO:0007669"/>
    <property type="project" value="UniProtKB-KW"/>
</dbReference>